<reference evidence="1" key="2">
    <citation type="submission" date="2021-04" db="EMBL/GenBank/DDBJ databases">
        <authorList>
            <person name="Gilroy R."/>
        </authorList>
    </citation>
    <scope>NUCLEOTIDE SEQUENCE</scope>
    <source>
        <strain evidence="1">G4-2901</strain>
    </source>
</reference>
<evidence type="ECO:0000313" key="1">
    <source>
        <dbReference type="EMBL" id="MBU3838980.1"/>
    </source>
</evidence>
<comment type="caution">
    <text evidence="1">The sequence shown here is derived from an EMBL/GenBank/DDBJ whole genome shotgun (WGS) entry which is preliminary data.</text>
</comment>
<name>A0A948WXN3_9BACT</name>
<reference evidence="1" key="1">
    <citation type="journal article" date="2021" name="PeerJ">
        <title>Extensive microbial diversity within the chicken gut microbiome revealed by metagenomics and culture.</title>
        <authorList>
            <person name="Gilroy R."/>
            <person name="Ravi A."/>
            <person name="Getino M."/>
            <person name="Pursley I."/>
            <person name="Horton D.L."/>
            <person name="Alikhan N.F."/>
            <person name="Baker D."/>
            <person name="Gharbi K."/>
            <person name="Hall N."/>
            <person name="Watson M."/>
            <person name="Adriaenssens E.M."/>
            <person name="Foster-Nyarko E."/>
            <person name="Jarju S."/>
            <person name="Secka A."/>
            <person name="Antonio M."/>
            <person name="Oren A."/>
            <person name="Chaudhuri R.R."/>
            <person name="La Ragione R."/>
            <person name="Hildebrand F."/>
            <person name="Pallen M.J."/>
        </authorList>
    </citation>
    <scope>NUCLEOTIDE SEQUENCE</scope>
    <source>
        <strain evidence="1">G4-2901</strain>
    </source>
</reference>
<dbReference type="AlphaFoldDB" id="A0A948WXN3"/>
<sequence length="170" mass="18867">MNRILSLLLVLILSAPIVFSQSRKERKALFESMQNFEITTVKVGTEGTKFVKVWGYGKKVDDAIVQAKKNAVYACIFRGLPASSTANATPAICRDANAYQVNQDYFDNFFQTAGPYIDFVNMTTDGVPSGQDRLKVKKGYKVAIYVQVMFDNLRKKLEADGVVKGLSSGF</sequence>
<dbReference type="Proteomes" id="UP000783796">
    <property type="component" value="Unassembled WGS sequence"/>
</dbReference>
<protein>
    <submittedName>
        <fullName evidence="1">Uncharacterized protein</fullName>
    </submittedName>
</protein>
<gene>
    <name evidence="1" type="ORF">H9777_11860</name>
</gene>
<evidence type="ECO:0000313" key="2">
    <source>
        <dbReference type="Proteomes" id="UP000783796"/>
    </source>
</evidence>
<accession>A0A948WXN3</accession>
<proteinExistence type="predicted"/>
<organism evidence="1 2">
    <name type="scientific">Candidatus Phocaeicola faecigallinarum</name>
    <dbReference type="NCBI Taxonomy" id="2838732"/>
    <lineage>
        <taxon>Bacteria</taxon>
        <taxon>Pseudomonadati</taxon>
        <taxon>Bacteroidota</taxon>
        <taxon>Bacteroidia</taxon>
        <taxon>Bacteroidales</taxon>
        <taxon>Bacteroidaceae</taxon>
        <taxon>Phocaeicola</taxon>
    </lineage>
</organism>
<dbReference type="EMBL" id="JAHLFW010000096">
    <property type="protein sequence ID" value="MBU3838980.1"/>
    <property type="molecule type" value="Genomic_DNA"/>
</dbReference>